<evidence type="ECO:0000256" key="1">
    <source>
        <dbReference type="SAM" id="Phobius"/>
    </source>
</evidence>
<sequence length="179" mass="20399">MAIINNAFNNDESRFSRLLNTIAHLILYGLAAIAAARIATYFGYTGTLIELTILLGNLVLFIGLMHNDFRRLCVQCMREVPADAGQRADRRQWLLWMRHAVTTTPRMVVALLILSVPVYLVHVVGLPRVVSLPVDALWATFMYSVWLHHKLRPWCPYCRDWDQDGEREPSPDPVTKAAL</sequence>
<reference evidence="3" key="1">
    <citation type="journal article" date="2019" name="Int. J. Syst. Evol. Microbiol.">
        <title>The Global Catalogue of Microorganisms (GCM) 10K type strain sequencing project: providing services to taxonomists for standard genome sequencing and annotation.</title>
        <authorList>
            <consortium name="The Broad Institute Genomics Platform"/>
            <consortium name="The Broad Institute Genome Sequencing Center for Infectious Disease"/>
            <person name="Wu L."/>
            <person name="Ma J."/>
        </authorList>
    </citation>
    <scope>NUCLEOTIDE SEQUENCE [LARGE SCALE GENOMIC DNA]</scope>
    <source>
        <strain evidence="3">CGMCC 4.7329</strain>
    </source>
</reference>
<comment type="caution">
    <text evidence="2">The sequence shown here is derived from an EMBL/GenBank/DDBJ whole genome shotgun (WGS) entry which is preliminary data.</text>
</comment>
<evidence type="ECO:0000313" key="3">
    <source>
        <dbReference type="Proteomes" id="UP000658127"/>
    </source>
</evidence>
<dbReference type="EMBL" id="BMNE01000001">
    <property type="protein sequence ID" value="GGN66361.1"/>
    <property type="molecule type" value="Genomic_DNA"/>
</dbReference>
<keyword evidence="1" id="KW-0812">Transmembrane</keyword>
<organism evidence="2 3">
    <name type="scientific">Nocardia rhizosphaerihabitans</name>
    <dbReference type="NCBI Taxonomy" id="1691570"/>
    <lineage>
        <taxon>Bacteria</taxon>
        <taxon>Bacillati</taxon>
        <taxon>Actinomycetota</taxon>
        <taxon>Actinomycetes</taxon>
        <taxon>Mycobacteriales</taxon>
        <taxon>Nocardiaceae</taxon>
        <taxon>Nocardia</taxon>
    </lineage>
</organism>
<feature type="transmembrane region" description="Helical" evidence="1">
    <location>
        <begin position="48"/>
        <end position="65"/>
    </location>
</feature>
<feature type="transmembrane region" description="Helical" evidence="1">
    <location>
        <begin position="107"/>
        <end position="124"/>
    </location>
</feature>
<gene>
    <name evidence="2" type="ORF">GCM10011610_01260</name>
</gene>
<proteinExistence type="predicted"/>
<name>A0ABQ2K5I2_9NOCA</name>
<dbReference type="RefSeq" id="WP_189022640.1">
    <property type="nucleotide sequence ID" value="NZ_BMNE01000001.1"/>
</dbReference>
<keyword evidence="1" id="KW-0472">Membrane</keyword>
<keyword evidence="1" id="KW-1133">Transmembrane helix</keyword>
<dbReference type="Proteomes" id="UP000658127">
    <property type="component" value="Unassembled WGS sequence"/>
</dbReference>
<keyword evidence="3" id="KW-1185">Reference proteome</keyword>
<feature type="transmembrane region" description="Helical" evidence="1">
    <location>
        <begin position="21"/>
        <end position="42"/>
    </location>
</feature>
<protein>
    <submittedName>
        <fullName evidence="2">Uncharacterized protein</fullName>
    </submittedName>
</protein>
<evidence type="ECO:0000313" key="2">
    <source>
        <dbReference type="EMBL" id="GGN66361.1"/>
    </source>
</evidence>
<accession>A0ABQ2K5I2</accession>